<keyword evidence="1" id="KW-1133">Transmembrane helix</keyword>
<comment type="caution">
    <text evidence="2">The sequence shown here is derived from an EMBL/GenBank/DDBJ whole genome shotgun (WGS) entry which is preliminary data.</text>
</comment>
<evidence type="ECO:0000256" key="1">
    <source>
        <dbReference type="SAM" id="Phobius"/>
    </source>
</evidence>
<dbReference type="Proteomes" id="UP000799444">
    <property type="component" value="Unassembled WGS sequence"/>
</dbReference>
<organism evidence="2 3">
    <name type="scientific">Polyplosphaeria fusca</name>
    <dbReference type="NCBI Taxonomy" id="682080"/>
    <lineage>
        <taxon>Eukaryota</taxon>
        <taxon>Fungi</taxon>
        <taxon>Dikarya</taxon>
        <taxon>Ascomycota</taxon>
        <taxon>Pezizomycotina</taxon>
        <taxon>Dothideomycetes</taxon>
        <taxon>Pleosporomycetidae</taxon>
        <taxon>Pleosporales</taxon>
        <taxon>Tetraplosphaeriaceae</taxon>
        <taxon>Polyplosphaeria</taxon>
    </lineage>
</organism>
<dbReference type="AlphaFoldDB" id="A0A9P4QZB0"/>
<gene>
    <name evidence="2" type="ORF">EJ04DRAFT_267392</name>
</gene>
<feature type="transmembrane region" description="Helical" evidence="1">
    <location>
        <begin position="63"/>
        <end position="82"/>
    </location>
</feature>
<accession>A0A9P4QZB0</accession>
<name>A0A9P4QZB0_9PLEO</name>
<evidence type="ECO:0000313" key="3">
    <source>
        <dbReference type="Proteomes" id="UP000799444"/>
    </source>
</evidence>
<keyword evidence="3" id="KW-1185">Reference proteome</keyword>
<dbReference type="EMBL" id="ML996158">
    <property type="protein sequence ID" value="KAF2733656.1"/>
    <property type="molecule type" value="Genomic_DNA"/>
</dbReference>
<sequence length="136" mass="15779">MMESCLPLNRKARSVVTIGIRAYFELSMIRKCRFAQQTFSGQTTHYMMRFNRCIERLASKSELLWVSTSFLGVVVIHVTMSLNRMTFFASCPSHHIFSSAGIFTPIFISIMALGKWWPCLQSETIRWKQLLSLLQF</sequence>
<protein>
    <submittedName>
        <fullName evidence="2">Uncharacterized protein</fullName>
    </submittedName>
</protein>
<evidence type="ECO:0000313" key="2">
    <source>
        <dbReference type="EMBL" id="KAF2733656.1"/>
    </source>
</evidence>
<keyword evidence="1" id="KW-0812">Transmembrane</keyword>
<reference evidence="2" key="1">
    <citation type="journal article" date="2020" name="Stud. Mycol.">
        <title>101 Dothideomycetes genomes: a test case for predicting lifestyles and emergence of pathogens.</title>
        <authorList>
            <person name="Haridas S."/>
            <person name="Albert R."/>
            <person name="Binder M."/>
            <person name="Bloem J."/>
            <person name="Labutti K."/>
            <person name="Salamov A."/>
            <person name="Andreopoulos B."/>
            <person name="Baker S."/>
            <person name="Barry K."/>
            <person name="Bills G."/>
            <person name="Bluhm B."/>
            <person name="Cannon C."/>
            <person name="Castanera R."/>
            <person name="Culley D."/>
            <person name="Daum C."/>
            <person name="Ezra D."/>
            <person name="Gonzalez J."/>
            <person name="Henrissat B."/>
            <person name="Kuo A."/>
            <person name="Liang C."/>
            <person name="Lipzen A."/>
            <person name="Lutzoni F."/>
            <person name="Magnuson J."/>
            <person name="Mondo S."/>
            <person name="Nolan M."/>
            <person name="Ohm R."/>
            <person name="Pangilinan J."/>
            <person name="Park H.-J."/>
            <person name="Ramirez L."/>
            <person name="Alfaro M."/>
            <person name="Sun H."/>
            <person name="Tritt A."/>
            <person name="Yoshinaga Y."/>
            <person name="Zwiers L.-H."/>
            <person name="Turgeon B."/>
            <person name="Goodwin S."/>
            <person name="Spatafora J."/>
            <person name="Crous P."/>
            <person name="Grigoriev I."/>
        </authorList>
    </citation>
    <scope>NUCLEOTIDE SEQUENCE</scope>
    <source>
        <strain evidence="2">CBS 125425</strain>
    </source>
</reference>
<keyword evidence="1" id="KW-0472">Membrane</keyword>
<proteinExistence type="predicted"/>
<feature type="transmembrane region" description="Helical" evidence="1">
    <location>
        <begin position="94"/>
        <end position="117"/>
    </location>
</feature>